<dbReference type="InterPro" id="IPR022910">
    <property type="entry name" value="Thiol_diS_interchange_DbsD"/>
</dbReference>
<protein>
    <recommendedName>
        <fullName evidence="18">Thiol:disulfide interchange protein DsbD</fullName>
        <ecNumber evidence="18">1.8.1.8</ecNumber>
    </recommendedName>
    <alternativeName>
        <fullName evidence="18">Protein-disulfide reductase</fullName>
        <shortName evidence="18">Disulfide reductase</shortName>
    </alternativeName>
</protein>
<evidence type="ECO:0000313" key="20">
    <source>
        <dbReference type="EMBL" id="MDI5883412.1"/>
    </source>
</evidence>
<dbReference type="EMBL" id="JASCSA010000002">
    <property type="protein sequence ID" value="MDI5883412.1"/>
    <property type="molecule type" value="Genomic_DNA"/>
</dbReference>
<dbReference type="PANTHER" id="PTHR32234:SF0">
    <property type="entry name" value="THIOL:DISULFIDE INTERCHANGE PROTEIN DSBD"/>
    <property type="match status" value="1"/>
</dbReference>
<feature type="transmembrane region" description="Helical" evidence="18">
    <location>
        <begin position="335"/>
        <end position="357"/>
    </location>
</feature>
<feature type="transmembrane region" description="Helical" evidence="18">
    <location>
        <begin position="301"/>
        <end position="323"/>
    </location>
</feature>
<proteinExistence type="inferred from homology"/>
<keyword evidence="14 18" id="KW-1015">Disulfide bond</keyword>
<dbReference type="Pfam" id="PF13899">
    <property type="entry name" value="Thioredoxin_7"/>
    <property type="match status" value="1"/>
</dbReference>
<keyword evidence="11 18" id="KW-0560">Oxidoreductase</keyword>
<dbReference type="Gene3D" id="2.60.40.1250">
    <property type="entry name" value="Thiol:disulfide interchange protein DsbD, N-terminal domain"/>
    <property type="match status" value="1"/>
</dbReference>
<evidence type="ECO:0000256" key="15">
    <source>
        <dbReference type="ARBA" id="ARBA00023284"/>
    </source>
</evidence>
<name>A0ABT6UPB4_9GAMM</name>
<dbReference type="InterPro" id="IPR036249">
    <property type="entry name" value="Thioredoxin-like_sf"/>
</dbReference>
<evidence type="ECO:0000256" key="2">
    <source>
        <dbReference type="ARBA" id="ARBA00007241"/>
    </source>
</evidence>
<feature type="transmembrane region" description="Helical" evidence="18">
    <location>
        <begin position="378"/>
        <end position="405"/>
    </location>
</feature>
<reference evidence="21" key="2">
    <citation type="submission" date="2023-07" db="EMBL/GenBank/DDBJ databases">
        <title>Genome-based characterization of strain KMM 296 and proposal for reclassification of Cobetia litoralis and Cobetia pacifica, and emended description of the species Cobetia amphilecti and Cobetia marina.</title>
        <authorList>
            <person name="Balabanova L."/>
            <person name="Nedashkovskaya O."/>
        </authorList>
    </citation>
    <scope>NUCLEOTIDE SEQUENCE [LARGE SCALE GENOMIC DNA]</scope>
    <source>
        <strain evidence="21">NRIC 0815</strain>
    </source>
</reference>
<sequence length="677" mass="69543">MALPTGRARPSAFSRLLGPALLATLLAVALVVAQAMTALPANAGLFSSGSGSSSGSSSNAGSGSSSAASSLFGGGNQGDFLPVSEAFKPRSWREGDTLYVGFTSAEGYYLYRHQFSFATTSDQVALGDADLPPGELKNDPYMGEVHVFHDALVIRIPLMSASSGKAVHEDTPASGPIPLSITFQGCADAGLCYPPETVTLQAGEQSAPAPFAQLMPTASQSSDTTASTVSRTTTAPISGTDAGFSALFADASLLTALGLFFLAGLGLTFTPCVLPMIPILSSIIVGQRPSRPRTLLLSTSYALGMALTYAAAGTLMGLFGAGLNLQAHLQAPAVLIPFAALFVLFALAMFGAFTLRLPSGMHSRLDALQGRLMNAGPGGLALAGALSVLVVSPCVSAPLAGALVYLSASGDALTGGLALFALGLGMGVPLILVGTFGASLLPRAGGWMEGIKQAFGILLLGVALWLVERLLPASLAVLGWAILAIGTGVALGALSTQTRGWGRARQALGLVALGWGMISLLGVAGGASDPLRPLAPFTGGTSSGQAAETSLDFTTVSDMSELERELALAASRGQPVFVDYYADWCISCKVMEREVFPKVASQLRQFHLIRADVTSTGAATQALLKQFGLFGPPSLLFFADERELTAARIQGEVNASQLGQHLTAVLDQLRGTSQRAN</sequence>
<keyword evidence="5 18" id="KW-0997">Cell inner membrane</keyword>
<dbReference type="PROSITE" id="PS51352">
    <property type="entry name" value="THIOREDOXIN_2"/>
    <property type="match status" value="1"/>
</dbReference>
<evidence type="ECO:0000256" key="18">
    <source>
        <dbReference type="HAMAP-Rule" id="MF_00399"/>
    </source>
</evidence>
<keyword evidence="21" id="KW-1185">Reference proteome</keyword>
<dbReference type="InterPro" id="IPR013766">
    <property type="entry name" value="Thioredoxin_domain"/>
</dbReference>
<reference evidence="20 21" key="1">
    <citation type="submission" date="2023-04" db="EMBL/GenBank/DDBJ databases">
        <authorList>
            <person name="Otstavnykh N."/>
            <person name="Seitkalieva A."/>
            <person name="Bystritskaya E."/>
        </authorList>
    </citation>
    <scope>NUCLEOTIDE SEQUENCE [LARGE SCALE GENOMIC DNA]</scope>
    <source>
        <strain evidence="20 21">NRIC 0815</strain>
    </source>
</reference>
<dbReference type="SUPFAM" id="SSF74863">
    <property type="entry name" value="Thiol:disulfide interchange protein DsbD, N-terminal domain (DsbD-alpha)"/>
    <property type="match status" value="1"/>
</dbReference>
<dbReference type="InterPro" id="IPR036929">
    <property type="entry name" value="DsbDN_sf"/>
</dbReference>
<evidence type="ECO:0000313" key="21">
    <source>
        <dbReference type="Proteomes" id="UP001229025"/>
    </source>
</evidence>
<evidence type="ECO:0000256" key="17">
    <source>
        <dbReference type="ARBA" id="ARBA00047804"/>
    </source>
</evidence>
<evidence type="ECO:0000256" key="11">
    <source>
        <dbReference type="ARBA" id="ARBA00023002"/>
    </source>
</evidence>
<keyword evidence="8 18" id="KW-0201">Cytochrome c-type biogenesis</keyword>
<evidence type="ECO:0000256" key="3">
    <source>
        <dbReference type="ARBA" id="ARBA00022448"/>
    </source>
</evidence>
<comment type="catalytic activity">
    <reaction evidence="17 18">
        <text>[protein]-dithiol + NADP(+) = [protein]-disulfide + NADPH + H(+)</text>
        <dbReference type="Rhea" id="RHEA:18753"/>
        <dbReference type="Rhea" id="RHEA-COMP:10593"/>
        <dbReference type="Rhea" id="RHEA-COMP:10594"/>
        <dbReference type="ChEBI" id="CHEBI:15378"/>
        <dbReference type="ChEBI" id="CHEBI:29950"/>
        <dbReference type="ChEBI" id="CHEBI:50058"/>
        <dbReference type="ChEBI" id="CHEBI:57783"/>
        <dbReference type="ChEBI" id="CHEBI:58349"/>
        <dbReference type="EC" id="1.8.1.8"/>
    </reaction>
</comment>
<keyword evidence="4 18" id="KW-1003">Cell membrane</keyword>
<evidence type="ECO:0000256" key="16">
    <source>
        <dbReference type="ARBA" id="ARBA00047388"/>
    </source>
</evidence>
<evidence type="ECO:0000256" key="5">
    <source>
        <dbReference type="ARBA" id="ARBA00022519"/>
    </source>
</evidence>
<evidence type="ECO:0000256" key="7">
    <source>
        <dbReference type="ARBA" id="ARBA00022729"/>
    </source>
</evidence>
<evidence type="ECO:0000256" key="1">
    <source>
        <dbReference type="ARBA" id="ARBA00004429"/>
    </source>
</evidence>
<evidence type="ECO:0000256" key="6">
    <source>
        <dbReference type="ARBA" id="ARBA00022692"/>
    </source>
</evidence>
<evidence type="ECO:0000256" key="8">
    <source>
        <dbReference type="ARBA" id="ARBA00022748"/>
    </source>
</evidence>
<dbReference type="InterPro" id="IPR003834">
    <property type="entry name" value="Cyt_c_assmbl_TM_dom"/>
</dbReference>
<dbReference type="Pfam" id="PF02683">
    <property type="entry name" value="DsbD_TM"/>
    <property type="match status" value="1"/>
</dbReference>
<evidence type="ECO:0000256" key="12">
    <source>
        <dbReference type="ARBA" id="ARBA00023027"/>
    </source>
</evidence>
<keyword evidence="13 18" id="KW-0472">Membrane</keyword>
<dbReference type="RefSeq" id="WP_284726355.1">
    <property type="nucleotide sequence ID" value="NZ_JASCSA010000002.1"/>
</dbReference>
<dbReference type="Pfam" id="PF11412">
    <property type="entry name" value="DsbD_N"/>
    <property type="match status" value="1"/>
</dbReference>
<dbReference type="EC" id="1.8.1.8" evidence="18"/>
<feature type="transmembrane region" description="Helical" evidence="18">
    <location>
        <begin position="473"/>
        <end position="495"/>
    </location>
</feature>
<keyword evidence="9 18" id="KW-0249">Electron transport</keyword>
<dbReference type="NCBIfam" id="NF001419">
    <property type="entry name" value="PRK00293.1"/>
    <property type="match status" value="1"/>
</dbReference>
<dbReference type="Proteomes" id="UP001229025">
    <property type="component" value="Unassembled WGS sequence"/>
</dbReference>
<organism evidence="20 21">
    <name type="scientific">Cobetia amphilecti</name>
    <dbReference type="NCBI Taxonomy" id="1055104"/>
    <lineage>
        <taxon>Bacteria</taxon>
        <taxon>Pseudomonadati</taxon>
        <taxon>Pseudomonadota</taxon>
        <taxon>Gammaproteobacteria</taxon>
        <taxon>Oceanospirillales</taxon>
        <taxon>Halomonadaceae</taxon>
        <taxon>Cobetia</taxon>
    </lineage>
</organism>
<evidence type="ECO:0000256" key="4">
    <source>
        <dbReference type="ARBA" id="ARBA00022475"/>
    </source>
</evidence>
<comment type="similarity">
    <text evidence="2 18">Belongs to the thioredoxin family. DsbD subfamily.</text>
</comment>
<keyword evidence="3 18" id="KW-0813">Transport</keyword>
<dbReference type="PANTHER" id="PTHR32234">
    <property type="entry name" value="THIOL:DISULFIDE INTERCHANGE PROTEIN DSBD"/>
    <property type="match status" value="1"/>
</dbReference>
<feature type="domain" description="Thioredoxin" evidence="19">
    <location>
        <begin position="528"/>
        <end position="671"/>
    </location>
</feature>
<evidence type="ECO:0000256" key="9">
    <source>
        <dbReference type="ARBA" id="ARBA00022982"/>
    </source>
</evidence>
<keyword evidence="10 18" id="KW-1133">Transmembrane helix</keyword>
<feature type="disulfide bond" description="Redox-active" evidence="18">
    <location>
        <begin position="186"/>
        <end position="192"/>
    </location>
</feature>
<accession>A0ABT6UPB4</accession>
<evidence type="ECO:0000256" key="14">
    <source>
        <dbReference type="ARBA" id="ARBA00023157"/>
    </source>
</evidence>
<evidence type="ECO:0000256" key="13">
    <source>
        <dbReference type="ARBA" id="ARBA00023136"/>
    </source>
</evidence>
<dbReference type="InterPro" id="IPR028250">
    <property type="entry name" value="DsbDN"/>
</dbReference>
<keyword evidence="12 18" id="KW-0520">NAD</keyword>
<dbReference type="CDD" id="cd02953">
    <property type="entry name" value="DsbDgamma"/>
    <property type="match status" value="1"/>
</dbReference>
<gene>
    <name evidence="18 20" type="primary">dsbD</name>
    <name evidence="20" type="ORF">QLT01_03455</name>
</gene>
<dbReference type="HAMAP" id="MF_00399">
    <property type="entry name" value="DbsD"/>
    <property type="match status" value="1"/>
</dbReference>
<feature type="disulfide bond" description="Redox-active" evidence="18">
    <location>
        <begin position="272"/>
        <end position="394"/>
    </location>
</feature>
<feature type="transmembrane region" description="Helical" evidence="18">
    <location>
        <begin position="253"/>
        <end position="280"/>
    </location>
</feature>
<evidence type="ECO:0000256" key="10">
    <source>
        <dbReference type="ARBA" id="ARBA00022989"/>
    </source>
</evidence>
<dbReference type="GO" id="GO:0047134">
    <property type="term" value="F:protein-disulfide reductase [NAD(P)H] activity"/>
    <property type="evidence" value="ECO:0007669"/>
    <property type="project" value="UniProtKB-EC"/>
</dbReference>
<dbReference type="Gene3D" id="3.40.30.10">
    <property type="entry name" value="Glutaredoxin"/>
    <property type="match status" value="1"/>
</dbReference>
<comment type="function">
    <text evidence="18">Required to facilitate the formation of correct disulfide bonds in some periplasmic proteins and for the assembly of the periplasmic c-type cytochromes. Acts by transferring electrons from cytoplasmic thioredoxin to the periplasm. This transfer involves a cascade of disulfide bond formation and reduction steps.</text>
</comment>
<comment type="subcellular location">
    <subcellularLocation>
        <location evidence="1 18">Cell inner membrane</location>
        <topology evidence="1 18">Multi-pass membrane protein</topology>
    </subcellularLocation>
</comment>
<keyword evidence="15 18" id="KW-0676">Redox-active center</keyword>
<keyword evidence="7" id="KW-0732">Signal</keyword>
<comment type="caution">
    <text evidence="20">The sequence shown here is derived from an EMBL/GenBank/DDBJ whole genome shotgun (WGS) entry which is preliminary data.</text>
</comment>
<feature type="transmembrane region" description="Helical" evidence="18">
    <location>
        <begin position="450"/>
        <end position="467"/>
    </location>
</feature>
<dbReference type="SUPFAM" id="SSF52833">
    <property type="entry name" value="Thioredoxin-like"/>
    <property type="match status" value="1"/>
</dbReference>
<keyword evidence="6 18" id="KW-0812">Transmembrane</keyword>
<feature type="transmembrane region" description="Helical" evidence="18">
    <location>
        <begin position="417"/>
        <end position="438"/>
    </location>
</feature>
<comment type="catalytic activity">
    <reaction evidence="16 18">
        <text>[protein]-dithiol + NAD(+) = [protein]-disulfide + NADH + H(+)</text>
        <dbReference type="Rhea" id="RHEA:18749"/>
        <dbReference type="Rhea" id="RHEA-COMP:10593"/>
        <dbReference type="Rhea" id="RHEA-COMP:10594"/>
        <dbReference type="ChEBI" id="CHEBI:15378"/>
        <dbReference type="ChEBI" id="CHEBI:29950"/>
        <dbReference type="ChEBI" id="CHEBI:50058"/>
        <dbReference type="ChEBI" id="CHEBI:57540"/>
        <dbReference type="ChEBI" id="CHEBI:57945"/>
        <dbReference type="EC" id="1.8.1.8"/>
    </reaction>
</comment>
<evidence type="ECO:0000259" key="19">
    <source>
        <dbReference type="PROSITE" id="PS51352"/>
    </source>
</evidence>
<feature type="transmembrane region" description="Helical" evidence="18">
    <location>
        <begin position="507"/>
        <end position="527"/>
    </location>
</feature>
<dbReference type="InterPro" id="IPR035671">
    <property type="entry name" value="DsbD_gamma"/>
</dbReference>
<feature type="disulfide bond" description="Redox-active" evidence="18">
    <location>
        <begin position="585"/>
        <end position="588"/>
    </location>
</feature>